<keyword evidence="2" id="KW-1185">Reference proteome</keyword>
<evidence type="ECO:0000313" key="2">
    <source>
        <dbReference type="Proteomes" id="UP000195402"/>
    </source>
</evidence>
<dbReference type="Gene3D" id="3.90.180.10">
    <property type="entry name" value="Medium-chain alcohol dehydrogenases, catalytic domain"/>
    <property type="match status" value="1"/>
</dbReference>
<reference evidence="1 2" key="1">
    <citation type="journal article" date="2017" name="Mol. Plant">
        <title>The Genome of Medicinal Plant Macleaya cordata Provides New Insights into Benzylisoquinoline Alkaloids Metabolism.</title>
        <authorList>
            <person name="Liu X."/>
            <person name="Liu Y."/>
            <person name="Huang P."/>
            <person name="Ma Y."/>
            <person name="Qing Z."/>
            <person name="Tang Q."/>
            <person name="Cao H."/>
            <person name="Cheng P."/>
            <person name="Zheng Y."/>
            <person name="Yuan Z."/>
            <person name="Zhou Y."/>
            <person name="Liu J."/>
            <person name="Tang Z."/>
            <person name="Zhuo Y."/>
            <person name="Zhang Y."/>
            <person name="Yu L."/>
            <person name="Huang J."/>
            <person name="Yang P."/>
            <person name="Peng Q."/>
            <person name="Zhang J."/>
            <person name="Jiang W."/>
            <person name="Zhang Z."/>
            <person name="Lin K."/>
            <person name="Ro D.K."/>
            <person name="Chen X."/>
            <person name="Xiong X."/>
            <person name="Shang Y."/>
            <person name="Huang S."/>
            <person name="Zeng J."/>
        </authorList>
    </citation>
    <scope>NUCLEOTIDE SEQUENCE [LARGE SCALE GENOMIC DNA]</scope>
    <source>
        <strain evidence="2">cv. BLH2017</strain>
        <tissue evidence="1">Root</tissue>
    </source>
</reference>
<dbReference type="Proteomes" id="UP000195402">
    <property type="component" value="Unassembled WGS sequence"/>
</dbReference>
<organism evidence="1 2">
    <name type="scientific">Macleaya cordata</name>
    <name type="common">Five-seeded plume-poppy</name>
    <name type="synonym">Bocconia cordata</name>
    <dbReference type="NCBI Taxonomy" id="56857"/>
    <lineage>
        <taxon>Eukaryota</taxon>
        <taxon>Viridiplantae</taxon>
        <taxon>Streptophyta</taxon>
        <taxon>Embryophyta</taxon>
        <taxon>Tracheophyta</taxon>
        <taxon>Spermatophyta</taxon>
        <taxon>Magnoliopsida</taxon>
        <taxon>Ranunculales</taxon>
        <taxon>Papaveraceae</taxon>
        <taxon>Papaveroideae</taxon>
        <taxon>Macleaya</taxon>
    </lineage>
</organism>
<gene>
    <name evidence="1" type="ORF">BVC80_9073g76</name>
</gene>
<comment type="caution">
    <text evidence="1">The sequence shown here is derived from an EMBL/GenBank/DDBJ whole genome shotgun (WGS) entry which is preliminary data.</text>
</comment>
<dbReference type="PANTHER" id="PTHR44013:SF1">
    <property type="entry name" value="ZINC-TYPE ALCOHOL DEHYDROGENASE-LIKE PROTEIN C16A3.02C"/>
    <property type="match status" value="1"/>
</dbReference>
<sequence length="123" mass="13171">MKHSRRGGWGWFGSQDFPKVVAMLKYSKGSGLAQYALASEKLIVKRPDRVSAPEGAGYPLAGLTALYTLSRLTSNTTKAANILVTAASGGVGHYAVQLAKLGNNHVTATWSSKRRACQKFGCR</sequence>
<dbReference type="EMBL" id="MVGT01004040">
    <property type="protein sequence ID" value="OVA01639.1"/>
    <property type="molecule type" value="Genomic_DNA"/>
</dbReference>
<dbReference type="AlphaFoldDB" id="A0A200PTT7"/>
<dbReference type="OrthoDB" id="964869at2759"/>
<dbReference type="STRING" id="56857.A0A200PTT7"/>
<dbReference type="InterPro" id="IPR052733">
    <property type="entry name" value="Chloroplast_QOR"/>
</dbReference>
<dbReference type="SUPFAM" id="SSF51735">
    <property type="entry name" value="NAD(P)-binding Rossmann-fold domains"/>
    <property type="match status" value="1"/>
</dbReference>
<accession>A0A200PTT7</accession>
<dbReference type="Gene3D" id="3.40.50.720">
    <property type="entry name" value="NAD(P)-binding Rossmann-like Domain"/>
    <property type="match status" value="1"/>
</dbReference>
<proteinExistence type="predicted"/>
<name>A0A200PTT7_MACCD</name>
<dbReference type="PANTHER" id="PTHR44013">
    <property type="entry name" value="ZINC-TYPE ALCOHOL DEHYDROGENASE-LIKE PROTEIN C16A3.02C"/>
    <property type="match status" value="1"/>
</dbReference>
<dbReference type="InterPro" id="IPR036291">
    <property type="entry name" value="NAD(P)-bd_dom_sf"/>
</dbReference>
<protein>
    <submittedName>
        <fullName evidence="1">Alcohol dehydrogenase superfamily</fullName>
    </submittedName>
</protein>
<evidence type="ECO:0000313" key="1">
    <source>
        <dbReference type="EMBL" id="OVA01639.1"/>
    </source>
</evidence>
<dbReference type="InParanoid" id="A0A200PTT7"/>